<reference evidence="3 4" key="1">
    <citation type="journal article" date="2014" name="PLoS Genet.">
        <title>Phylogenetically driven sequencing of extremely halophilic archaea reveals strategies for static and dynamic osmo-response.</title>
        <authorList>
            <person name="Becker E.A."/>
            <person name="Seitzer P.M."/>
            <person name="Tritt A."/>
            <person name="Larsen D."/>
            <person name="Krusor M."/>
            <person name="Yao A.I."/>
            <person name="Wu D."/>
            <person name="Madern D."/>
            <person name="Eisen J.A."/>
            <person name="Darling A.E."/>
            <person name="Facciotti M.T."/>
        </authorList>
    </citation>
    <scope>NUCLEOTIDE SEQUENCE [LARGE SCALE GENOMIC DNA]</scope>
    <source>
        <strain evidence="3 4">ATCC BAA-1513</strain>
    </source>
</reference>
<protein>
    <submittedName>
        <fullName evidence="3">Uncharacterized protein</fullName>
    </submittedName>
</protein>
<keyword evidence="2" id="KW-0472">Membrane</keyword>
<keyword evidence="4" id="KW-1185">Reference proteome</keyword>
<feature type="region of interest" description="Disordered" evidence="1">
    <location>
        <begin position="77"/>
        <end position="105"/>
    </location>
</feature>
<dbReference type="EMBL" id="AOLK01000024">
    <property type="protein sequence ID" value="ELZ80896.1"/>
    <property type="molecule type" value="Genomic_DNA"/>
</dbReference>
<sequence>MDESTAWNATLHIVFGIFLLSFGGVIGYVLSIGEGLYGVVFALFVLVPALVFGIHRIVVGVGIVIAASTANALEHATPTGVAGSEQDTGSGGPSAADDWSRPTED</sequence>
<dbReference type="PATRIC" id="fig|1230453.4.peg.3622"/>
<accession>M0H8M6</accession>
<dbReference type="Proteomes" id="UP000011612">
    <property type="component" value="Unassembled WGS sequence"/>
</dbReference>
<comment type="caution">
    <text evidence="3">The sequence shown here is derived from an EMBL/GenBank/DDBJ whole genome shotgun (WGS) entry which is preliminary data.</text>
</comment>
<feature type="transmembrane region" description="Helical" evidence="2">
    <location>
        <begin position="12"/>
        <end position="30"/>
    </location>
</feature>
<dbReference type="AlphaFoldDB" id="M0H8M6"/>
<dbReference type="STRING" id="1230453.C453_18205"/>
<gene>
    <name evidence="3" type="ORF">C453_18205</name>
</gene>
<feature type="transmembrane region" description="Helical" evidence="2">
    <location>
        <begin position="36"/>
        <end position="54"/>
    </location>
</feature>
<evidence type="ECO:0000256" key="1">
    <source>
        <dbReference type="SAM" id="MobiDB-lite"/>
    </source>
</evidence>
<proteinExistence type="predicted"/>
<name>M0H8M6_HALEO</name>
<evidence type="ECO:0000313" key="3">
    <source>
        <dbReference type="EMBL" id="ELZ80896.1"/>
    </source>
</evidence>
<keyword evidence="2" id="KW-0812">Transmembrane</keyword>
<evidence type="ECO:0000313" key="4">
    <source>
        <dbReference type="Proteomes" id="UP000011612"/>
    </source>
</evidence>
<keyword evidence="2" id="KW-1133">Transmembrane helix</keyword>
<organism evidence="3 4">
    <name type="scientific">Haloferax elongans ATCC BAA-1513</name>
    <dbReference type="NCBI Taxonomy" id="1230453"/>
    <lineage>
        <taxon>Archaea</taxon>
        <taxon>Methanobacteriati</taxon>
        <taxon>Methanobacteriota</taxon>
        <taxon>Stenosarchaea group</taxon>
        <taxon>Halobacteria</taxon>
        <taxon>Halobacteriales</taxon>
        <taxon>Haloferacaceae</taxon>
        <taxon>Haloferax</taxon>
    </lineage>
</organism>
<dbReference type="RefSeq" id="WP_008326811.1">
    <property type="nucleotide sequence ID" value="NZ_AOLK01000024.1"/>
</dbReference>
<dbReference type="OrthoDB" id="292143at2157"/>
<evidence type="ECO:0000256" key="2">
    <source>
        <dbReference type="SAM" id="Phobius"/>
    </source>
</evidence>